<dbReference type="InterPro" id="IPR041677">
    <property type="entry name" value="DNA2/NAM7_AAA_11"/>
</dbReference>
<dbReference type="Gene3D" id="3.40.50.300">
    <property type="entry name" value="P-loop containing nucleotide triphosphate hydrolases"/>
    <property type="match status" value="2"/>
</dbReference>
<dbReference type="GO" id="GO:0004386">
    <property type="term" value="F:helicase activity"/>
    <property type="evidence" value="ECO:0007669"/>
    <property type="project" value="UniProtKB-KW"/>
</dbReference>
<dbReference type="InterPro" id="IPR011335">
    <property type="entry name" value="Restrct_endonuc-II-like"/>
</dbReference>
<dbReference type="Pfam" id="PF18741">
    <property type="entry name" value="MTES_1575"/>
    <property type="match status" value="1"/>
</dbReference>
<dbReference type="PANTHER" id="PTHR43788">
    <property type="entry name" value="DNA2/NAM7 HELICASE FAMILY MEMBER"/>
    <property type="match status" value="1"/>
</dbReference>
<dbReference type="SUPFAM" id="SSF46785">
    <property type="entry name" value="Winged helix' DNA-binding domain"/>
    <property type="match status" value="1"/>
</dbReference>
<dbReference type="CDD" id="cd18808">
    <property type="entry name" value="SF1_C_Upf1"/>
    <property type="match status" value="1"/>
</dbReference>
<dbReference type="RefSeq" id="WP_066744558.1">
    <property type="nucleotide sequence ID" value="NZ_CP016757.1"/>
</dbReference>
<evidence type="ECO:0000259" key="7">
    <source>
        <dbReference type="Pfam" id="PF13087"/>
    </source>
</evidence>
<sequence>MTPLENAILDIIKGSNGVKASQIANELNIDKKQVNSLLYGNLKVYCCQDSSYKWYLASAFTAGVAPKDDNVVGADKDLENLCKYYLNCLSIEGNNSISAFLTSSYNLNYAEVNKIDKSGFDSENAAVFLNKIARQRNMTAYVGYPIMIMKIYSLKTKQSYLKVVPIFIFSLEYGSGSINMSNIPSLNMEIIKRYTPQDSNAQIYELIDLENQLGLNSQETEIEIDELVVRLQEIRHWEWKEKLDPYNLNLEIPIGMLTQEGIYNKAVVIATERSPYTQGLESELSALSQLSTQSYKDTALYNWVHREGGSGIGREAVQNSILQETASLEVLPLNTEQDQAIQKALKSNLIIVTGPPGTGKSQVVTSLLVNAAWNNKNALFTSKNNKAVDVVDIRVNNLGNRPIMLRIGNNQYAYRLAEVIEGLLSSNADQSDVDDFNYYKTAYDEKISACTTLKRKKNEYIAFRNRLDRLEQKVCHIREKTWGAFLGKVDDEDIKKLRNAVDECTVSYSQTRKEQQSFLTKIFWFVVKDKRKQQFEEKVSILNNISKCYGIKPLPADIPEDTYIQYKNKIVGCINDLQTFIEYSSLLNDFNDSESLENIDRQLIAHKSTLADIAHKLWEKWLVTCPLQISAEKRVEMTQYVAAMRLIGDVDVTGYPEQKLQFSKLQKEMAQFMPCWAVTSLSVKGRIPFQPGFFDMVIIDEASQCDIASILPLLYRAKRAIIIGDPKQLSHISSVSKSQDVSLLQKYKVGFEWSYSANSLYSIASGIANPGQIVHLRDHHRSFGDIIEFSNTEFYEGKLRIATDYKRLNTPGNEAPGVRWVDVSGKTIRPSTGGAYNNQEIEKVISELKHLIVENGYCGSVGVVTPFKSQAEKIREIIEKTPSLKDYLHLKNDFLVDTVHKFQGDERDVMIFSPVISQDTPLSAISFLNNTGNLFNVAITRARSMLIVVGDMQYCSECKISYMEHFVDYIRKHLHVEKPLSTLTCYESREYPRVDNPEQVSDWERYFYTELFDAGIKTVPQYPVDKYKLDLALFFKDRMLDIEVDGEMYHRDWNGELCYRDQLRNQRLYEIGWDVKRFWVYQIRDALPWCIEQIREWMKSQV</sequence>
<keyword evidence="4" id="KW-0347">Helicase</keyword>
<dbReference type="Proteomes" id="UP000093044">
    <property type="component" value="Chromosome"/>
</dbReference>
<organism evidence="9 10">
    <name type="scientific">Cloacibacillus porcorum</name>
    <dbReference type="NCBI Taxonomy" id="1197717"/>
    <lineage>
        <taxon>Bacteria</taxon>
        <taxon>Thermotogati</taxon>
        <taxon>Synergistota</taxon>
        <taxon>Synergistia</taxon>
        <taxon>Synergistales</taxon>
        <taxon>Synergistaceae</taxon>
        <taxon>Cloacibacillus</taxon>
    </lineage>
</organism>
<evidence type="ECO:0000256" key="5">
    <source>
        <dbReference type="ARBA" id="ARBA00022840"/>
    </source>
</evidence>
<gene>
    <name evidence="9" type="ORF">BED41_07615</name>
</gene>
<dbReference type="InterPro" id="IPR050534">
    <property type="entry name" value="Coronavir_polyprotein_1ab"/>
</dbReference>
<dbReference type="InterPro" id="IPR049468">
    <property type="entry name" value="Restrct_endonuc-II-like_dom"/>
</dbReference>
<evidence type="ECO:0000313" key="9">
    <source>
        <dbReference type="EMBL" id="ANZ44951.1"/>
    </source>
</evidence>
<dbReference type="InterPro" id="IPR036388">
    <property type="entry name" value="WH-like_DNA-bd_sf"/>
</dbReference>
<dbReference type="Pfam" id="PF13087">
    <property type="entry name" value="AAA_12"/>
    <property type="match status" value="1"/>
</dbReference>
<evidence type="ECO:0000256" key="2">
    <source>
        <dbReference type="ARBA" id="ARBA00022741"/>
    </source>
</evidence>
<dbReference type="GO" id="GO:0005524">
    <property type="term" value="F:ATP binding"/>
    <property type="evidence" value="ECO:0007669"/>
    <property type="project" value="UniProtKB-KW"/>
</dbReference>
<evidence type="ECO:0000259" key="6">
    <source>
        <dbReference type="Pfam" id="PF13086"/>
    </source>
</evidence>
<evidence type="ECO:0000259" key="8">
    <source>
        <dbReference type="Pfam" id="PF18741"/>
    </source>
</evidence>
<dbReference type="Gene3D" id="1.10.10.10">
    <property type="entry name" value="Winged helix-like DNA-binding domain superfamily/Winged helix DNA-binding domain"/>
    <property type="match status" value="1"/>
</dbReference>
<keyword evidence="5" id="KW-0067">ATP-binding</keyword>
<feature type="domain" description="DNA2/NAM7 helicase helicase" evidence="6">
    <location>
        <begin position="693"/>
        <end position="730"/>
    </location>
</feature>
<dbReference type="AlphaFoldDB" id="A0A1B2I4P8"/>
<dbReference type="InterPro" id="IPR027417">
    <property type="entry name" value="P-loop_NTPase"/>
</dbReference>
<proteinExistence type="inferred from homology"/>
<dbReference type="Gene3D" id="3.40.960.10">
    <property type="entry name" value="VSR Endonuclease"/>
    <property type="match status" value="1"/>
</dbReference>
<dbReference type="EMBL" id="CP016757">
    <property type="protein sequence ID" value="ANZ44951.1"/>
    <property type="molecule type" value="Genomic_DNA"/>
</dbReference>
<comment type="similarity">
    <text evidence="1">Belongs to the DNA2/NAM7 helicase family.</text>
</comment>
<reference evidence="9" key="1">
    <citation type="submission" date="2016-08" db="EMBL/GenBank/DDBJ databases">
        <title>Complete genome of Cloacibacillus porcorum.</title>
        <authorList>
            <person name="Looft T."/>
            <person name="Bayles D.O."/>
            <person name="Alt D.P."/>
        </authorList>
    </citation>
    <scope>NUCLEOTIDE SEQUENCE [LARGE SCALE GENOMIC DNA]</scope>
    <source>
        <strain evidence="9">CL-84</strain>
    </source>
</reference>
<dbReference type="InterPro" id="IPR041679">
    <property type="entry name" value="DNA2/NAM7-like_C"/>
</dbReference>
<evidence type="ECO:0000313" key="10">
    <source>
        <dbReference type="Proteomes" id="UP000093044"/>
    </source>
</evidence>
<keyword evidence="2" id="KW-0547">Nucleotide-binding</keyword>
<dbReference type="SUPFAM" id="SSF52540">
    <property type="entry name" value="P-loop containing nucleoside triphosphate hydrolases"/>
    <property type="match status" value="1"/>
</dbReference>
<dbReference type="OrthoDB" id="9757917at2"/>
<dbReference type="GO" id="GO:0016787">
    <property type="term" value="F:hydrolase activity"/>
    <property type="evidence" value="ECO:0007669"/>
    <property type="project" value="UniProtKB-KW"/>
</dbReference>
<keyword evidence="3" id="KW-0378">Hydrolase</keyword>
<accession>A0A1B2I4P8</accession>
<evidence type="ECO:0000256" key="4">
    <source>
        <dbReference type="ARBA" id="ARBA00022806"/>
    </source>
</evidence>
<dbReference type="SUPFAM" id="SSF52980">
    <property type="entry name" value="Restriction endonuclease-like"/>
    <property type="match status" value="1"/>
</dbReference>
<protein>
    <submittedName>
        <fullName evidence="9">Uncharacterized protein</fullName>
    </submittedName>
</protein>
<feature type="domain" description="DNA2/NAM7 helicase-like C-terminal" evidence="7">
    <location>
        <begin position="771"/>
        <end position="952"/>
    </location>
</feature>
<keyword evidence="10" id="KW-1185">Reference proteome</keyword>
<dbReference type="InterPro" id="IPR036390">
    <property type="entry name" value="WH_DNA-bd_sf"/>
</dbReference>
<dbReference type="InterPro" id="IPR047187">
    <property type="entry name" value="SF1_C_Upf1"/>
</dbReference>
<dbReference type="GeneID" id="83057717"/>
<feature type="domain" description="DNA2/NAM7 helicase helicase" evidence="6">
    <location>
        <begin position="333"/>
        <end position="518"/>
    </location>
</feature>
<evidence type="ECO:0000256" key="1">
    <source>
        <dbReference type="ARBA" id="ARBA00007913"/>
    </source>
</evidence>
<dbReference type="KEGG" id="cpor:BED41_07615"/>
<dbReference type="PANTHER" id="PTHR43788:SF8">
    <property type="entry name" value="DNA-BINDING PROTEIN SMUBP-2"/>
    <property type="match status" value="1"/>
</dbReference>
<name>A0A1B2I4P8_9BACT</name>
<feature type="domain" description="Restriction endonuclease type II-like" evidence="8">
    <location>
        <begin position="1005"/>
        <end position="1081"/>
    </location>
</feature>
<dbReference type="Pfam" id="PF13086">
    <property type="entry name" value="AAA_11"/>
    <property type="match status" value="2"/>
</dbReference>
<evidence type="ECO:0000256" key="3">
    <source>
        <dbReference type="ARBA" id="ARBA00022801"/>
    </source>
</evidence>
<dbReference type="STRING" id="1197717.BED41_07615"/>